<keyword evidence="2" id="KW-0285">Flavoprotein</keyword>
<dbReference type="InterPro" id="IPR017927">
    <property type="entry name" value="FAD-bd_FR_type"/>
</dbReference>
<dbReference type="EMBL" id="PJNI01000010">
    <property type="protein sequence ID" value="PKR80395.1"/>
    <property type="molecule type" value="Genomic_DNA"/>
</dbReference>
<feature type="region of interest" description="Disordered" evidence="9">
    <location>
        <begin position="1"/>
        <end position="22"/>
    </location>
</feature>
<dbReference type="Pfam" id="PF00175">
    <property type="entry name" value="NAD_binding_1"/>
    <property type="match status" value="1"/>
</dbReference>
<comment type="caution">
    <text evidence="12">The sequence shown here is derived from an EMBL/GenBank/DDBJ whole genome shotgun (WGS) entry which is preliminary data.</text>
</comment>
<dbReference type="Pfam" id="PF00970">
    <property type="entry name" value="FAD_binding_6"/>
    <property type="match status" value="1"/>
</dbReference>
<dbReference type="Proteomes" id="UP000236654">
    <property type="component" value="Unassembled WGS sequence"/>
</dbReference>
<keyword evidence="5" id="KW-0274">FAD</keyword>
<protein>
    <submittedName>
        <fullName evidence="12">Flavodoxin reductase</fullName>
    </submittedName>
</protein>
<dbReference type="InterPro" id="IPR039261">
    <property type="entry name" value="FNR_nucleotide-bd"/>
</dbReference>
<dbReference type="SUPFAM" id="SSF63380">
    <property type="entry name" value="Riboflavin synthase domain-like"/>
    <property type="match status" value="1"/>
</dbReference>
<gene>
    <name evidence="12" type="ORF">CW751_10010</name>
</gene>
<feature type="compositionally biased region" description="Basic and acidic residues" evidence="9">
    <location>
        <begin position="11"/>
        <end position="22"/>
    </location>
</feature>
<evidence type="ECO:0000256" key="8">
    <source>
        <dbReference type="ARBA" id="ARBA00023014"/>
    </source>
</evidence>
<dbReference type="SUPFAM" id="SSF52343">
    <property type="entry name" value="Ferredoxin reductase-like, C-terminal NADP-linked domain"/>
    <property type="match status" value="1"/>
</dbReference>
<dbReference type="PANTHER" id="PTHR47354:SF8">
    <property type="entry name" value="1,2-PHENYLACETYL-COA EPOXIDASE, SUBUNIT E"/>
    <property type="match status" value="1"/>
</dbReference>
<dbReference type="PRINTS" id="PR00410">
    <property type="entry name" value="PHEHYDRXLASE"/>
</dbReference>
<evidence type="ECO:0000313" key="12">
    <source>
        <dbReference type="EMBL" id="PKR80395.1"/>
    </source>
</evidence>
<name>A0A2I0R1G5_9FLAO</name>
<feature type="domain" description="2Fe-2S ferredoxin-type" evidence="10">
    <location>
        <begin position="278"/>
        <end position="368"/>
    </location>
</feature>
<evidence type="ECO:0000313" key="13">
    <source>
        <dbReference type="Proteomes" id="UP000236654"/>
    </source>
</evidence>
<evidence type="ECO:0000256" key="9">
    <source>
        <dbReference type="SAM" id="MobiDB-lite"/>
    </source>
</evidence>
<keyword evidence="8" id="KW-0411">Iron-sulfur</keyword>
<dbReference type="GO" id="GO:0016491">
    <property type="term" value="F:oxidoreductase activity"/>
    <property type="evidence" value="ECO:0007669"/>
    <property type="project" value="UniProtKB-KW"/>
</dbReference>
<keyword evidence="7" id="KW-0408">Iron</keyword>
<proteinExistence type="predicted"/>
<dbReference type="InterPro" id="IPR036010">
    <property type="entry name" value="2Fe-2S_ferredoxin-like_sf"/>
</dbReference>
<dbReference type="CDD" id="cd00207">
    <property type="entry name" value="fer2"/>
    <property type="match status" value="1"/>
</dbReference>
<sequence length="368" mass="40350">MGFFKSIFGGKKQEKVKSPNKKEQTSAMLSIQQIDRLTDDAVKVVFDVPEELKSNYAYTPGQYLNIILTVKGEQQHRSYSICSDVKEPLAIGIKKVEKGIVSTYFNETAQAGDKVEVSFPQGSFTISKVEGDYLAIAAGSGITPVLSIAKLINGTATGKLNLLYGNRNDKSIMFEEELNLLSADKVQTTHVFSEQEKEGFMHGMLTEDVITEYLKNDLELLKAKGFYLCGPEPVIINAQNVLKRFGVAEEKIHYELFTTPVNMESNTKTVASNFSGEAQVTVILDDEAETFALDASGDTILNEAESHGIDAPYSCRGGICCTCKAKVLKGSATMDKNFSLTDSEVDEGYILTCQAHPNSSEITVSYDE</sequence>
<keyword evidence="4" id="KW-0479">Metal-binding</keyword>
<comment type="cofactor">
    <cofactor evidence="1">
        <name>FAD</name>
        <dbReference type="ChEBI" id="CHEBI:57692"/>
    </cofactor>
</comment>
<dbReference type="Pfam" id="PF00111">
    <property type="entry name" value="Fer2"/>
    <property type="match status" value="1"/>
</dbReference>
<organism evidence="12 13">
    <name type="scientific">Brumimicrobium salinarum</name>
    <dbReference type="NCBI Taxonomy" id="2058658"/>
    <lineage>
        <taxon>Bacteria</taxon>
        <taxon>Pseudomonadati</taxon>
        <taxon>Bacteroidota</taxon>
        <taxon>Flavobacteriia</taxon>
        <taxon>Flavobacteriales</taxon>
        <taxon>Crocinitomicaceae</taxon>
        <taxon>Brumimicrobium</taxon>
    </lineage>
</organism>
<dbReference type="PANTHER" id="PTHR47354">
    <property type="entry name" value="NADH OXIDOREDUCTASE HCR"/>
    <property type="match status" value="1"/>
</dbReference>
<keyword evidence="3" id="KW-0001">2Fe-2S</keyword>
<evidence type="ECO:0000256" key="1">
    <source>
        <dbReference type="ARBA" id="ARBA00001974"/>
    </source>
</evidence>
<keyword evidence="13" id="KW-1185">Reference proteome</keyword>
<dbReference type="Gene3D" id="3.10.20.30">
    <property type="match status" value="1"/>
</dbReference>
<dbReference type="SUPFAM" id="SSF54292">
    <property type="entry name" value="2Fe-2S ferredoxin-like"/>
    <property type="match status" value="1"/>
</dbReference>
<dbReference type="PRINTS" id="PR00371">
    <property type="entry name" value="FPNCR"/>
</dbReference>
<feature type="domain" description="FAD-binding FR-type" evidence="11">
    <location>
        <begin position="24"/>
        <end position="127"/>
    </location>
</feature>
<dbReference type="Gene3D" id="2.40.30.10">
    <property type="entry name" value="Translation factors"/>
    <property type="match status" value="1"/>
</dbReference>
<dbReference type="PROSITE" id="PS51085">
    <property type="entry name" value="2FE2S_FER_2"/>
    <property type="match status" value="1"/>
</dbReference>
<evidence type="ECO:0000259" key="10">
    <source>
        <dbReference type="PROSITE" id="PS51085"/>
    </source>
</evidence>
<dbReference type="InterPro" id="IPR001041">
    <property type="entry name" value="2Fe-2S_ferredoxin-type"/>
</dbReference>
<dbReference type="Gene3D" id="3.40.50.80">
    <property type="entry name" value="Nucleotide-binding domain of ferredoxin-NADP reductase (FNR) module"/>
    <property type="match status" value="1"/>
</dbReference>
<dbReference type="PROSITE" id="PS51384">
    <property type="entry name" value="FAD_FR"/>
    <property type="match status" value="1"/>
</dbReference>
<dbReference type="AlphaFoldDB" id="A0A2I0R1G5"/>
<evidence type="ECO:0000259" key="11">
    <source>
        <dbReference type="PROSITE" id="PS51384"/>
    </source>
</evidence>
<dbReference type="GO" id="GO:0046872">
    <property type="term" value="F:metal ion binding"/>
    <property type="evidence" value="ECO:0007669"/>
    <property type="project" value="UniProtKB-KW"/>
</dbReference>
<dbReference type="InterPro" id="IPR050415">
    <property type="entry name" value="MRET"/>
</dbReference>
<dbReference type="InterPro" id="IPR001433">
    <property type="entry name" value="OxRdtase_FAD/NAD-bd"/>
</dbReference>
<evidence type="ECO:0000256" key="3">
    <source>
        <dbReference type="ARBA" id="ARBA00022714"/>
    </source>
</evidence>
<reference evidence="12 13" key="1">
    <citation type="submission" date="2017-12" db="EMBL/GenBank/DDBJ databases">
        <title>The draft genome sequence of Brumimicrobium saltpan LHR20.</title>
        <authorList>
            <person name="Do Z.-J."/>
            <person name="Luo H.-R."/>
        </authorList>
    </citation>
    <scope>NUCLEOTIDE SEQUENCE [LARGE SCALE GENOMIC DNA]</scope>
    <source>
        <strain evidence="12 13">LHR20</strain>
    </source>
</reference>
<evidence type="ECO:0000256" key="5">
    <source>
        <dbReference type="ARBA" id="ARBA00022827"/>
    </source>
</evidence>
<dbReference type="InterPro" id="IPR012675">
    <property type="entry name" value="Beta-grasp_dom_sf"/>
</dbReference>
<evidence type="ECO:0000256" key="6">
    <source>
        <dbReference type="ARBA" id="ARBA00023002"/>
    </source>
</evidence>
<evidence type="ECO:0000256" key="2">
    <source>
        <dbReference type="ARBA" id="ARBA00022630"/>
    </source>
</evidence>
<dbReference type="GO" id="GO:0050660">
    <property type="term" value="F:flavin adenine dinucleotide binding"/>
    <property type="evidence" value="ECO:0007669"/>
    <property type="project" value="TreeGrafter"/>
</dbReference>
<dbReference type="RefSeq" id="WP_101334867.1">
    <property type="nucleotide sequence ID" value="NZ_PJNI01000010.1"/>
</dbReference>
<dbReference type="GO" id="GO:0051537">
    <property type="term" value="F:2 iron, 2 sulfur cluster binding"/>
    <property type="evidence" value="ECO:0007669"/>
    <property type="project" value="UniProtKB-KW"/>
</dbReference>
<evidence type="ECO:0000256" key="7">
    <source>
        <dbReference type="ARBA" id="ARBA00023004"/>
    </source>
</evidence>
<dbReference type="InterPro" id="IPR008333">
    <property type="entry name" value="Cbr1-like_FAD-bd_dom"/>
</dbReference>
<dbReference type="CDD" id="cd06214">
    <property type="entry name" value="PA_degradation_oxidoreductase_like"/>
    <property type="match status" value="1"/>
</dbReference>
<keyword evidence="6" id="KW-0560">Oxidoreductase</keyword>
<dbReference type="InterPro" id="IPR001709">
    <property type="entry name" value="Flavoprot_Pyr_Nucl_cyt_Rdtase"/>
</dbReference>
<evidence type="ECO:0000256" key="4">
    <source>
        <dbReference type="ARBA" id="ARBA00022723"/>
    </source>
</evidence>
<accession>A0A2I0R1G5</accession>
<dbReference type="InterPro" id="IPR017938">
    <property type="entry name" value="Riboflavin_synthase-like_b-brl"/>
</dbReference>
<dbReference type="OrthoDB" id="9789468at2"/>